<feature type="region of interest" description="Disordered" evidence="1">
    <location>
        <begin position="42"/>
        <end position="66"/>
    </location>
</feature>
<comment type="caution">
    <text evidence="2">The sequence shown here is derived from an EMBL/GenBank/DDBJ whole genome shotgun (WGS) entry which is preliminary data.</text>
</comment>
<dbReference type="Proteomes" id="UP001286313">
    <property type="component" value="Unassembled WGS sequence"/>
</dbReference>
<name>A0AAE1F481_PETCI</name>
<reference evidence="2" key="1">
    <citation type="submission" date="2023-10" db="EMBL/GenBank/DDBJ databases">
        <title>Genome assemblies of two species of porcelain crab, Petrolisthes cinctipes and Petrolisthes manimaculis (Anomura: Porcellanidae).</title>
        <authorList>
            <person name="Angst P."/>
        </authorList>
    </citation>
    <scope>NUCLEOTIDE SEQUENCE</scope>
    <source>
        <strain evidence="2">PB745_01</strain>
        <tissue evidence="2">Gill</tissue>
    </source>
</reference>
<dbReference type="AlphaFoldDB" id="A0AAE1F481"/>
<gene>
    <name evidence="2" type="ORF">Pcinc_028151</name>
</gene>
<sequence>MMVIPSCTRARDAVIVSQQSKRGISSNSSRIADTPLLFGRPGWLEGHARTPTRPWSARHPPSASSR</sequence>
<evidence type="ECO:0000313" key="3">
    <source>
        <dbReference type="Proteomes" id="UP001286313"/>
    </source>
</evidence>
<proteinExistence type="predicted"/>
<evidence type="ECO:0000256" key="1">
    <source>
        <dbReference type="SAM" id="MobiDB-lite"/>
    </source>
</evidence>
<keyword evidence="3" id="KW-1185">Reference proteome</keyword>
<dbReference type="EMBL" id="JAWQEG010003422">
    <property type="protein sequence ID" value="KAK3866313.1"/>
    <property type="molecule type" value="Genomic_DNA"/>
</dbReference>
<organism evidence="2 3">
    <name type="scientific">Petrolisthes cinctipes</name>
    <name type="common">Flat porcelain crab</name>
    <dbReference type="NCBI Taxonomy" id="88211"/>
    <lineage>
        <taxon>Eukaryota</taxon>
        <taxon>Metazoa</taxon>
        <taxon>Ecdysozoa</taxon>
        <taxon>Arthropoda</taxon>
        <taxon>Crustacea</taxon>
        <taxon>Multicrustacea</taxon>
        <taxon>Malacostraca</taxon>
        <taxon>Eumalacostraca</taxon>
        <taxon>Eucarida</taxon>
        <taxon>Decapoda</taxon>
        <taxon>Pleocyemata</taxon>
        <taxon>Anomura</taxon>
        <taxon>Galatheoidea</taxon>
        <taxon>Porcellanidae</taxon>
        <taxon>Petrolisthes</taxon>
    </lineage>
</organism>
<protein>
    <submittedName>
        <fullName evidence="2">Uncharacterized protein</fullName>
    </submittedName>
</protein>
<evidence type="ECO:0000313" key="2">
    <source>
        <dbReference type="EMBL" id="KAK3866313.1"/>
    </source>
</evidence>
<accession>A0AAE1F481</accession>